<dbReference type="Gene3D" id="3.30.1330.30">
    <property type="match status" value="1"/>
</dbReference>
<keyword evidence="2" id="KW-0808">Transferase</keyword>
<evidence type="ECO:0000256" key="1">
    <source>
        <dbReference type="ARBA" id="ARBA00022603"/>
    </source>
</evidence>
<proteinExistence type="predicted"/>
<dbReference type="PANTHER" id="PTHR43191">
    <property type="entry name" value="RRNA METHYLTRANSFERASE 3"/>
    <property type="match status" value="1"/>
</dbReference>
<dbReference type="EMBL" id="PUIA01000081">
    <property type="protein sequence ID" value="PQO25540.1"/>
    <property type="molecule type" value="Genomic_DNA"/>
</dbReference>
<dbReference type="GO" id="GO:0008173">
    <property type="term" value="F:RNA methyltransferase activity"/>
    <property type="evidence" value="ECO:0007669"/>
    <property type="project" value="InterPro"/>
</dbReference>
<dbReference type="OrthoDB" id="9794400at2"/>
<feature type="domain" description="tRNA/rRNA methyltransferase SpoU type" evidence="3">
    <location>
        <begin position="122"/>
        <end position="262"/>
    </location>
</feature>
<gene>
    <name evidence="4" type="ORF">C5Y96_24710</name>
</gene>
<dbReference type="SUPFAM" id="SSF55315">
    <property type="entry name" value="L30e-like"/>
    <property type="match status" value="1"/>
</dbReference>
<dbReference type="PANTHER" id="PTHR43191:SF12">
    <property type="entry name" value="RRNA METHYLASE"/>
    <property type="match status" value="1"/>
</dbReference>
<evidence type="ECO:0000313" key="5">
    <source>
        <dbReference type="Proteomes" id="UP000240009"/>
    </source>
</evidence>
<dbReference type="RefSeq" id="WP_105359015.1">
    <property type="nucleotide sequence ID" value="NZ_PUIA01000081.1"/>
</dbReference>
<dbReference type="GO" id="GO:0003723">
    <property type="term" value="F:RNA binding"/>
    <property type="evidence" value="ECO:0007669"/>
    <property type="project" value="InterPro"/>
</dbReference>
<dbReference type="SUPFAM" id="SSF75217">
    <property type="entry name" value="alpha/beta knot"/>
    <property type="match status" value="1"/>
</dbReference>
<comment type="caution">
    <text evidence="4">The sequence shown here is derived from an EMBL/GenBank/DDBJ whole genome shotgun (WGS) entry which is preliminary data.</text>
</comment>
<evidence type="ECO:0000256" key="2">
    <source>
        <dbReference type="ARBA" id="ARBA00022679"/>
    </source>
</evidence>
<dbReference type="Pfam" id="PF00588">
    <property type="entry name" value="SpoU_methylase"/>
    <property type="match status" value="1"/>
</dbReference>
<evidence type="ECO:0000313" key="4">
    <source>
        <dbReference type="EMBL" id="PQO25540.1"/>
    </source>
</evidence>
<protein>
    <recommendedName>
        <fullName evidence="3">tRNA/rRNA methyltransferase SpoU type domain-containing protein</fullName>
    </recommendedName>
</protein>
<dbReference type="InterPro" id="IPR029028">
    <property type="entry name" value="Alpha/beta_knot_MTases"/>
</dbReference>
<reference evidence="4 5" key="1">
    <citation type="submission" date="2018-02" db="EMBL/GenBank/DDBJ databases">
        <title>Comparative genomes isolates from brazilian mangrove.</title>
        <authorList>
            <person name="Araujo J.E."/>
            <person name="Taketani R.G."/>
            <person name="Silva M.C.P."/>
            <person name="Loureco M.V."/>
            <person name="Andreote F.D."/>
        </authorList>
    </citation>
    <scope>NUCLEOTIDE SEQUENCE [LARGE SCALE GENOMIC DNA]</scope>
    <source>
        <strain evidence="4 5">HEX-2 MGV</strain>
    </source>
</reference>
<sequence>MQPNIIPISSPQDPQLVRYQREFERKSHMRDGYFVAESQFLVQRLLDSPFHIESILVDDQAKIPELPPQRVGQFPIYVLSRSDIKELVGYNFHRGIMACGLRPRRSSIDSVFTDNVPHTSTILAASKIGDFENMGAIIRAACAFGADAILLDDGCADPFARRSLRVSTGHAFKIPIVESEDFNADLTKLAAMGFEHFATVLSDTATPLSEVRRAPRSVLLVGNEGYGLEQETLAHCPHQITIEMQRGSDSLNVAMATGIFLYHFCYMQPTLPADDLA</sequence>
<dbReference type="InterPro" id="IPR029064">
    <property type="entry name" value="Ribosomal_eL30-like_sf"/>
</dbReference>
<accession>A0A2S8F073</accession>
<dbReference type="GO" id="GO:0006396">
    <property type="term" value="P:RNA processing"/>
    <property type="evidence" value="ECO:0007669"/>
    <property type="project" value="InterPro"/>
</dbReference>
<dbReference type="AlphaFoldDB" id="A0A2S8F073"/>
<dbReference type="Gene3D" id="3.40.1280.10">
    <property type="match status" value="1"/>
</dbReference>
<dbReference type="InterPro" id="IPR051259">
    <property type="entry name" value="rRNA_Methyltransferase"/>
</dbReference>
<dbReference type="CDD" id="cd18095">
    <property type="entry name" value="SpoU-like_rRNA-MTase"/>
    <property type="match status" value="1"/>
</dbReference>
<evidence type="ECO:0000259" key="3">
    <source>
        <dbReference type="Pfam" id="PF00588"/>
    </source>
</evidence>
<name>A0A2S8F073_9BACT</name>
<dbReference type="Proteomes" id="UP000240009">
    <property type="component" value="Unassembled WGS sequence"/>
</dbReference>
<dbReference type="GO" id="GO:0032259">
    <property type="term" value="P:methylation"/>
    <property type="evidence" value="ECO:0007669"/>
    <property type="project" value="UniProtKB-KW"/>
</dbReference>
<dbReference type="InterPro" id="IPR029026">
    <property type="entry name" value="tRNA_m1G_MTases_N"/>
</dbReference>
<organism evidence="4 5">
    <name type="scientific">Blastopirellula marina</name>
    <dbReference type="NCBI Taxonomy" id="124"/>
    <lineage>
        <taxon>Bacteria</taxon>
        <taxon>Pseudomonadati</taxon>
        <taxon>Planctomycetota</taxon>
        <taxon>Planctomycetia</taxon>
        <taxon>Pirellulales</taxon>
        <taxon>Pirellulaceae</taxon>
        <taxon>Blastopirellula</taxon>
    </lineage>
</organism>
<keyword evidence="1" id="KW-0489">Methyltransferase</keyword>
<dbReference type="InterPro" id="IPR001537">
    <property type="entry name" value="SpoU_MeTrfase"/>
</dbReference>